<keyword evidence="3" id="KW-1185">Reference proteome</keyword>
<dbReference type="RefSeq" id="WP_269427923.1">
    <property type="nucleotide sequence ID" value="NZ_JAPWGM010000004.1"/>
</dbReference>
<feature type="coiled-coil region" evidence="1">
    <location>
        <begin position="7"/>
        <end position="41"/>
    </location>
</feature>
<evidence type="ECO:0000313" key="2">
    <source>
        <dbReference type="EMBL" id="MCZ4244869.1"/>
    </source>
</evidence>
<keyword evidence="1" id="KW-0175">Coiled coil</keyword>
<accession>A0ABT4LAB8</accession>
<proteinExistence type="predicted"/>
<organism evidence="2 3">
    <name type="scientific">Pedobacter punctiformis</name>
    <dbReference type="NCBI Taxonomy" id="3004097"/>
    <lineage>
        <taxon>Bacteria</taxon>
        <taxon>Pseudomonadati</taxon>
        <taxon>Bacteroidota</taxon>
        <taxon>Sphingobacteriia</taxon>
        <taxon>Sphingobacteriales</taxon>
        <taxon>Sphingobacteriaceae</taxon>
        <taxon>Pedobacter</taxon>
    </lineage>
</organism>
<dbReference type="Proteomes" id="UP001144347">
    <property type="component" value="Unassembled WGS sequence"/>
</dbReference>
<name>A0ABT4LAB8_9SPHI</name>
<evidence type="ECO:0000256" key="1">
    <source>
        <dbReference type="SAM" id="Coils"/>
    </source>
</evidence>
<dbReference type="EMBL" id="JAPWGM010000004">
    <property type="protein sequence ID" value="MCZ4244869.1"/>
    <property type="molecule type" value="Genomic_DNA"/>
</dbReference>
<protein>
    <submittedName>
        <fullName evidence="2">Uncharacterized protein</fullName>
    </submittedName>
</protein>
<reference evidence="2" key="1">
    <citation type="submission" date="2022-12" db="EMBL/GenBank/DDBJ databases">
        <title>Genome sequence of HCMS5-2.</title>
        <authorList>
            <person name="Woo H."/>
        </authorList>
    </citation>
    <scope>NUCLEOTIDE SEQUENCE</scope>
    <source>
        <strain evidence="2">HCMS5-2</strain>
    </source>
</reference>
<sequence>MTQSNIQKLLNNKIEALHTELENAQSELKKWQEISADYEANPEKFDLLATLLVSEQTETKKARKK</sequence>
<evidence type="ECO:0000313" key="3">
    <source>
        <dbReference type="Proteomes" id="UP001144347"/>
    </source>
</evidence>
<comment type="caution">
    <text evidence="2">The sequence shown here is derived from an EMBL/GenBank/DDBJ whole genome shotgun (WGS) entry which is preliminary data.</text>
</comment>
<gene>
    <name evidence="2" type="ORF">O0955_12725</name>
</gene>